<reference evidence="1 2" key="1">
    <citation type="submission" date="2021-06" db="EMBL/GenBank/DDBJ databases">
        <title>Caerostris extrusa draft genome.</title>
        <authorList>
            <person name="Kono N."/>
            <person name="Arakawa K."/>
        </authorList>
    </citation>
    <scope>NUCLEOTIDE SEQUENCE [LARGE SCALE GENOMIC DNA]</scope>
</reference>
<dbReference type="EMBL" id="BPLR01012393">
    <property type="protein sequence ID" value="GIY53706.1"/>
    <property type="molecule type" value="Genomic_DNA"/>
</dbReference>
<dbReference type="AlphaFoldDB" id="A0AAV4U7G2"/>
<proteinExistence type="predicted"/>
<gene>
    <name evidence="1" type="ORF">CEXT_414511</name>
</gene>
<accession>A0AAV4U7G2</accession>
<protein>
    <submittedName>
        <fullName evidence="1">Uncharacterized protein</fullName>
    </submittedName>
</protein>
<evidence type="ECO:0000313" key="2">
    <source>
        <dbReference type="Proteomes" id="UP001054945"/>
    </source>
</evidence>
<keyword evidence="2" id="KW-1185">Reference proteome</keyword>
<comment type="caution">
    <text evidence="1">The sequence shown here is derived from an EMBL/GenBank/DDBJ whole genome shotgun (WGS) entry which is preliminary data.</text>
</comment>
<sequence length="133" mass="14483">MMTSPLRLSPNPHTVVVVVDAAAGGVVLLHRQKVGDCDTRTDFLSDRFLRGMPGGVHYLGGCEESSRRVLSFSVAMETGCVRSGVHVVEDRREFFVLDRGQFETPEQPSVESLRRSVVSGSGTKILSGIHRDG</sequence>
<organism evidence="1 2">
    <name type="scientific">Caerostris extrusa</name>
    <name type="common">Bark spider</name>
    <name type="synonym">Caerostris bankana</name>
    <dbReference type="NCBI Taxonomy" id="172846"/>
    <lineage>
        <taxon>Eukaryota</taxon>
        <taxon>Metazoa</taxon>
        <taxon>Ecdysozoa</taxon>
        <taxon>Arthropoda</taxon>
        <taxon>Chelicerata</taxon>
        <taxon>Arachnida</taxon>
        <taxon>Araneae</taxon>
        <taxon>Araneomorphae</taxon>
        <taxon>Entelegynae</taxon>
        <taxon>Araneoidea</taxon>
        <taxon>Araneidae</taxon>
        <taxon>Caerostris</taxon>
    </lineage>
</organism>
<dbReference type="Proteomes" id="UP001054945">
    <property type="component" value="Unassembled WGS sequence"/>
</dbReference>
<evidence type="ECO:0000313" key="1">
    <source>
        <dbReference type="EMBL" id="GIY53706.1"/>
    </source>
</evidence>
<name>A0AAV4U7G2_CAEEX</name>